<feature type="transmembrane region" description="Helical" evidence="2">
    <location>
        <begin position="216"/>
        <end position="236"/>
    </location>
</feature>
<keyword evidence="2" id="KW-0472">Membrane</keyword>
<keyword evidence="2" id="KW-1133">Transmembrane helix</keyword>
<gene>
    <name evidence="3" type="ORF">SNAT2548_LOCUS10162</name>
</gene>
<keyword evidence="2" id="KW-0812">Transmembrane</keyword>
<evidence type="ECO:0000256" key="1">
    <source>
        <dbReference type="SAM" id="MobiDB-lite"/>
    </source>
</evidence>
<feature type="transmembrane region" description="Helical" evidence="2">
    <location>
        <begin position="12"/>
        <end position="29"/>
    </location>
</feature>
<feature type="transmembrane region" description="Helical" evidence="2">
    <location>
        <begin position="72"/>
        <end position="94"/>
    </location>
</feature>
<protein>
    <submittedName>
        <fullName evidence="3">Uncharacterized protein</fullName>
    </submittedName>
</protein>
<sequence length="810" mass="90680">MFFSKKLACWTLIVLMLNITSCLLLVWESRRTGSRRTNPGFLIYWTAAYAAGASFCAFLVVVGFLVAPRPGYYPVLSVAATFFWMATRLWSMCFNWFLAIKFSSSKLTIRPRHDIVHVLVILLAALLVLIVSLHSPSGIGFSYDKGGYYELHVVLRSYGYLGPGAEILSLIASLWAMATTLARVRRSNQACLPHGQPVNGRNLTCREEELAKAVSFYLAYPLLVVVFTVIPLLITANEDRRIPDDPSTWSRTLAAVTLFGAEGWAVSLYRLCQMRCLRAATDVSTSHRGLPVTVALDLCYKDSVHFALQGYLQVELNREMEGLSADLECEPEPHSQLMADLYIIEPWKFQSLRRHWSFQYPHMQQATCGFEIPSSFGGKDPVVVPLRNMEVVIEPGEAAADYLQQILGSKIVAGGQEKTGYYDFVMATQSHLLCRIFGGFKIRLHAGPCYSVIMREKLAFEGDGVMVSGSSISEQQLFDFKTAIAAWLPQDRWHTLIEYDALKRTLDFLCEHNATGYQMCVARPRQSSASQSERPAAIIRIVDYLQPFSTRHLVGYRMQRMVCGLALTTLPPDMYKQVFHERLHMFVSNEKQPVQGNVCPCYLPQTCFLSPAGELKSVKFLQEGDPILLPSEHIVRVKSVRRSAYGNQRLVQLSVAYRDSELILTAQHRVVLVSDDVPVGTNLAELQTSAPEKLTECQAGNLVKGSKVIFGTRVTKLTKVSSFSKQTEVYRVVFDPSDAGVETFWMPLYGYLTQGDPETSDPSSSSAGSSESSVSLPLRRPTREFWNLFVSFSGTSTERLVAAQPDRYDD</sequence>
<dbReference type="EMBL" id="CAJNDS010000824">
    <property type="protein sequence ID" value="CAE7236204.1"/>
    <property type="molecule type" value="Genomic_DNA"/>
</dbReference>
<evidence type="ECO:0000313" key="3">
    <source>
        <dbReference type="EMBL" id="CAE7236204.1"/>
    </source>
</evidence>
<comment type="caution">
    <text evidence="3">The sequence shown here is derived from an EMBL/GenBank/DDBJ whole genome shotgun (WGS) entry which is preliminary data.</text>
</comment>
<dbReference type="Proteomes" id="UP000604046">
    <property type="component" value="Unassembled WGS sequence"/>
</dbReference>
<dbReference type="AlphaFoldDB" id="A0A812KZD9"/>
<feature type="transmembrane region" description="Helical" evidence="2">
    <location>
        <begin position="41"/>
        <end position="66"/>
    </location>
</feature>
<dbReference type="SUPFAM" id="SSF56104">
    <property type="entry name" value="SAICAR synthase-like"/>
    <property type="match status" value="1"/>
</dbReference>
<evidence type="ECO:0000313" key="4">
    <source>
        <dbReference type="Proteomes" id="UP000604046"/>
    </source>
</evidence>
<accession>A0A812KZD9</accession>
<proteinExistence type="predicted"/>
<evidence type="ECO:0000256" key="2">
    <source>
        <dbReference type="SAM" id="Phobius"/>
    </source>
</evidence>
<feature type="transmembrane region" description="Helical" evidence="2">
    <location>
        <begin position="157"/>
        <end position="178"/>
    </location>
</feature>
<feature type="compositionally biased region" description="Low complexity" evidence="1">
    <location>
        <begin position="760"/>
        <end position="775"/>
    </location>
</feature>
<dbReference type="Gene3D" id="3.30.810.10">
    <property type="entry name" value="2-Layer Sandwich"/>
    <property type="match status" value="1"/>
</dbReference>
<feature type="transmembrane region" description="Helical" evidence="2">
    <location>
        <begin position="115"/>
        <end position="137"/>
    </location>
</feature>
<dbReference type="InterPro" id="IPR027483">
    <property type="entry name" value="PInositol-4-P-4/5-kinase_C_sf"/>
</dbReference>
<keyword evidence="4" id="KW-1185">Reference proteome</keyword>
<dbReference type="InterPro" id="IPR036844">
    <property type="entry name" value="Hint_dom_sf"/>
</dbReference>
<dbReference type="OrthoDB" id="406370at2759"/>
<dbReference type="SUPFAM" id="SSF51294">
    <property type="entry name" value="Hedgehog/intein (Hint) domain"/>
    <property type="match status" value="1"/>
</dbReference>
<organism evidence="3 4">
    <name type="scientific">Symbiodinium natans</name>
    <dbReference type="NCBI Taxonomy" id="878477"/>
    <lineage>
        <taxon>Eukaryota</taxon>
        <taxon>Sar</taxon>
        <taxon>Alveolata</taxon>
        <taxon>Dinophyceae</taxon>
        <taxon>Suessiales</taxon>
        <taxon>Symbiodiniaceae</taxon>
        <taxon>Symbiodinium</taxon>
    </lineage>
</organism>
<name>A0A812KZD9_9DINO</name>
<reference evidence="3" key="1">
    <citation type="submission" date="2021-02" db="EMBL/GenBank/DDBJ databases">
        <authorList>
            <person name="Dougan E. K."/>
            <person name="Rhodes N."/>
            <person name="Thang M."/>
            <person name="Chan C."/>
        </authorList>
    </citation>
    <scope>NUCLEOTIDE SEQUENCE</scope>
</reference>
<feature type="region of interest" description="Disordered" evidence="1">
    <location>
        <begin position="755"/>
        <end position="777"/>
    </location>
</feature>